<dbReference type="EMBL" id="CM055104">
    <property type="protein sequence ID" value="KAJ7533914.1"/>
    <property type="molecule type" value="Genomic_DNA"/>
</dbReference>
<reference evidence="2" key="1">
    <citation type="journal article" date="2024" name="Proc. Natl. Acad. Sci. U.S.A.">
        <title>Extraordinary preservation of gene collinearity over three hundred million years revealed in homosporous lycophytes.</title>
        <authorList>
            <person name="Li C."/>
            <person name="Wickell D."/>
            <person name="Kuo L.Y."/>
            <person name="Chen X."/>
            <person name="Nie B."/>
            <person name="Liao X."/>
            <person name="Peng D."/>
            <person name="Ji J."/>
            <person name="Jenkins J."/>
            <person name="Williams M."/>
            <person name="Shu S."/>
            <person name="Plott C."/>
            <person name="Barry K."/>
            <person name="Rajasekar S."/>
            <person name="Grimwood J."/>
            <person name="Han X."/>
            <person name="Sun S."/>
            <person name="Hou Z."/>
            <person name="He W."/>
            <person name="Dai G."/>
            <person name="Sun C."/>
            <person name="Schmutz J."/>
            <person name="Leebens-Mack J.H."/>
            <person name="Li F.W."/>
            <person name="Wang L."/>
        </authorList>
    </citation>
    <scope>NUCLEOTIDE SEQUENCE [LARGE SCALE GENOMIC DNA]</scope>
    <source>
        <strain evidence="2">cv. PW_Plant_1</strain>
    </source>
</reference>
<protein>
    <submittedName>
        <fullName evidence="1">Uncharacterized protein</fullName>
    </submittedName>
</protein>
<accession>A0ACC2BW04</accession>
<organism evidence="1 2">
    <name type="scientific">Diphasiastrum complanatum</name>
    <name type="common">Issler's clubmoss</name>
    <name type="synonym">Lycopodium complanatum</name>
    <dbReference type="NCBI Taxonomy" id="34168"/>
    <lineage>
        <taxon>Eukaryota</taxon>
        <taxon>Viridiplantae</taxon>
        <taxon>Streptophyta</taxon>
        <taxon>Embryophyta</taxon>
        <taxon>Tracheophyta</taxon>
        <taxon>Lycopodiopsida</taxon>
        <taxon>Lycopodiales</taxon>
        <taxon>Lycopodiaceae</taxon>
        <taxon>Lycopodioideae</taxon>
        <taxon>Diphasiastrum</taxon>
    </lineage>
</organism>
<sequence length="104" mass="11576">MINPVESVDNCLHALAEDFEFSVVVIVTSMNMVQVNVLKPGRRGSVLKVDLELQDGKLKYSVPKEKPQARISVRCFCSTSSGITKLRQEGMSLRHSPLKQDRGC</sequence>
<evidence type="ECO:0000313" key="2">
    <source>
        <dbReference type="Proteomes" id="UP001162992"/>
    </source>
</evidence>
<proteinExistence type="predicted"/>
<gene>
    <name evidence="1" type="ORF">O6H91_13G070700</name>
</gene>
<name>A0ACC2BW04_DIPCM</name>
<evidence type="ECO:0000313" key="1">
    <source>
        <dbReference type="EMBL" id="KAJ7533914.1"/>
    </source>
</evidence>
<comment type="caution">
    <text evidence="1">The sequence shown here is derived from an EMBL/GenBank/DDBJ whole genome shotgun (WGS) entry which is preliminary data.</text>
</comment>
<keyword evidence="2" id="KW-1185">Reference proteome</keyword>
<dbReference type="Proteomes" id="UP001162992">
    <property type="component" value="Chromosome 13"/>
</dbReference>